<evidence type="ECO:0000256" key="6">
    <source>
        <dbReference type="ARBA" id="ARBA00023295"/>
    </source>
</evidence>
<evidence type="ECO:0000259" key="11">
    <source>
        <dbReference type="Pfam" id="PF00759"/>
    </source>
</evidence>
<evidence type="ECO:0000256" key="3">
    <source>
        <dbReference type="ARBA" id="ARBA00022801"/>
    </source>
</evidence>
<dbReference type="EC" id="3.2.1.4" evidence="9"/>
<dbReference type="GO" id="GO:0030245">
    <property type="term" value="P:cellulose catabolic process"/>
    <property type="evidence" value="ECO:0007669"/>
    <property type="project" value="UniProtKB-KW"/>
</dbReference>
<dbReference type="Pfam" id="PF00759">
    <property type="entry name" value="Glyco_hydro_9"/>
    <property type="match status" value="1"/>
</dbReference>
<dbReference type="Proteomes" id="UP000594262">
    <property type="component" value="Unplaced"/>
</dbReference>
<keyword evidence="7 8" id="KW-0624">Polysaccharide degradation</keyword>
<dbReference type="InterPro" id="IPR001701">
    <property type="entry name" value="Glyco_hydro_9"/>
</dbReference>
<evidence type="ECO:0000256" key="8">
    <source>
        <dbReference type="PROSITE-ProRule" id="PRU10060"/>
    </source>
</evidence>
<dbReference type="GO" id="GO:0008810">
    <property type="term" value="F:cellulase activity"/>
    <property type="evidence" value="ECO:0007669"/>
    <property type="project" value="UniProtKB-EC"/>
</dbReference>
<evidence type="ECO:0000313" key="13">
    <source>
        <dbReference type="Proteomes" id="UP000594262"/>
    </source>
</evidence>
<keyword evidence="9" id="KW-0732">Signal</keyword>
<dbReference type="OrthoDB" id="10257085at2759"/>
<keyword evidence="4 9" id="KW-0136">Cellulose degradation</keyword>
<feature type="signal peptide" evidence="9">
    <location>
        <begin position="1"/>
        <end position="22"/>
    </location>
</feature>
<dbReference type="Gene3D" id="1.50.10.10">
    <property type="match status" value="1"/>
</dbReference>
<dbReference type="EnsemblMetazoa" id="CLYHEMT021085.1">
    <property type="protein sequence ID" value="CLYHEMP021085.1"/>
    <property type="gene ID" value="CLYHEMG021085"/>
</dbReference>
<feature type="domain" description="Glycoside hydrolase family 9" evidence="11">
    <location>
        <begin position="187"/>
        <end position="605"/>
    </location>
</feature>
<reference evidence="12" key="1">
    <citation type="submission" date="2021-01" db="UniProtKB">
        <authorList>
            <consortium name="EnsemblMetazoa"/>
        </authorList>
    </citation>
    <scope>IDENTIFICATION</scope>
</reference>
<evidence type="ECO:0000256" key="9">
    <source>
        <dbReference type="RuleBase" id="RU361166"/>
    </source>
</evidence>
<evidence type="ECO:0000256" key="7">
    <source>
        <dbReference type="ARBA" id="ARBA00023326"/>
    </source>
</evidence>
<evidence type="ECO:0000256" key="2">
    <source>
        <dbReference type="ARBA" id="ARBA00007072"/>
    </source>
</evidence>
<accession>A0A7M5XF80</accession>
<keyword evidence="13" id="KW-1185">Reference proteome</keyword>
<comment type="similarity">
    <text evidence="2 8 9">Belongs to the glycosyl hydrolase 9 (cellulase E) family.</text>
</comment>
<dbReference type="SUPFAM" id="SSF48208">
    <property type="entry name" value="Six-hairpin glycosidases"/>
    <property type="match status" value="1"/>
</dbReference>
<dbReference type="InterPro" id="IPR012341">
    <property type="entry name" value="6hp_glycosidase-like_sf"/>
</dbReference>
<organism evidence="12 13">
    <name type="scientific">Clytia hemisphaerica</name>
    <dbReference type="NCBI Taxonomy" id="252671"/>
    <lineage>
        <taxon>Eukaryota</taxon>
        <taxon>Metazoa</taxon>
        <taxon>Cnidaria</taxon>
        <taxon>Hydrozoa</taxon>
        <taxon>Hydroidolina</taxon>
        <taxon>Leptothecata</taxon>
        <taxon>Obeliida</taxon>
        <taxon>Clytiidae</taxon>
        <taxon>Clytia</taxon>
    </lineage>
</organism>
<dbReference type="PANTHER" id="PTHR22298">
    <property type="entry name" value="ENDO-1,4-BETA-GLUCANASE"/>
    <property type="match status" value="1"/>
</dbReference>
<dbReference type="GeneID" id="136808532"/>
<keyword evidence="3 8" id="KW-0378">Hydrolase</keyword>
<feature type="active site" evidence="8">
    <location>
        <position position="584"/>
    </location>
</feature>
<keyword evidence="5 8" id="KW-0119">Carbohydrate metabolism</keyword>
<feature type="active site" evidence="8">
    <location>
        <position position="593"/>
    </location>
</feature>
<feature type="compositionally biased region" description="Low complexity" evidence="10">
    <location>
        <begin position="150"/>
        <end position="168"/>
    </location>
</feature>
<dbReference type="InterPro" id="IPR033126">
    <property type="entry name" value="Glyco_hydro_9_Asp/Glu_AS"/>
</dbReference>
<keyword evidence="6 8" id="KW-0326">Glycosidase</keyword>
<feature type="region of interest" description="Disordered" evidence="10">
    <location>
        <begin position="144"/>
        <end position="180"/>
    </location>
</feature>
<evidence type="ECO:0000256" key="4">
    <source>
        <dbReference type="ARBA" id="ARBA00023001"/>
    </source>
</evidence>
<evidence type="ECO:0000256" key="1">
    <source>
        <dbReference type="ARBA" id="ARBA00000966"/>
    </source>
</evidence>
<proteinExistence type="inferred from homology"/>
<evidence type="ECO:0000313" key="12">
    <source>
        <dbReference type="EnsemblMetazoa" id="CLYHEMP021085.1"/>
    </source>
</evidence>
<evidence type="ECO:0000256" key="5">
    <source>
        <dbReference type="ARBA" id="ARBA00023277"/>
    </source>
</evidence>
<name>A0A7M5XF80_9CNID</name>
<dbReference type="AlphaFoldDB" id="A0A7M5XF80"/>
<sequence>MHLCAYFQITVAILINIHQSIAGCLNNHNYQFTNEWKTKDGWSTTAHIQANFDYQLQEGWELMMEFQEPLTEDIQTWVTSGLKGTSGKRKIILGAVSWNKILNPGSFRMSYIVSFKNRQHQNHLKCVEFCGVKVGGNSNICDQKPGGGSTTTTTTPATTTGRSTTSPPIVTKARTQSPKSCRPKYNYEEVLKKSLLFYEAQRSGILPKDQRVKWRHDSTSKDGIDVGLDLTGGYFDAGDYVKFGFPMAATITNLAWGMLEFKSGYTSSGQYKHGLAAIKWGTDYFIKCHPEAYRFIGQIGNGDLDHKYWGRPEDMRIKRPSYEINKMKPGSELAAETASALAATSMVFRDYGDSGYADVCLSHAKQLYDFAMRYRGNYHKAILDAAKFYKSYSGFKDELALASLWLYRATGQEKYRKNFLKEFERETLSQSPGEYSWDNKWYAVQILAKQMKIANKDYTANFKSLLQQPKKTVKGLFFVQKWGTLRHAANLAFLALLASKTEKNNKSFYVDFARGQIHYMLGDASRSYVVGFGKNPPKRPHHASSSCLTTGTCDWTQFKSPRPNPQILYGALVGGPGADDRYKDKREDFVKNEVTCDYNAGFQSAIAALVEFSQEGQC</sequence>
<dbReference type="PROSITE" id="PS00698">
    <property type="entry name" value="GH9_3"/>
    <property type="match status" value="1"/>
</dbReference>
<dbReference type="InterPro" id="IPR008928">
    <property type="entry name" value="6-hairpin_glycosidase_sf"/>
</dbReference>
<comment type="catalytic activity">
    <reaction evidence="1 9">
        <text>Endohydrolysis of (1-&gt;4)-beta-D-glucosidic linkages in cellulose, lichenin and cereal beta-D-glucans.</text>
        <dbReference type="EC" id="3.2.1.4"/>
    </reaction>
</comment>
<feature type="chain" id="PRO_5029947946" description="Endoglucanase" evidence="9">
    <location>
        <begin position="23"/>
        <end position="618"/>
    </location>
</feature>
<evidence type="ECO:0000256" key="10">
    <source>
        <dbReference type="SAM" id="MobiDB-lite"/>
    </source>
</evidence>
<protein>
    <recommendedName>
        <fullName evidence="9">Endoglucanase</fullName>
        <ecNumber evidence="9">3.2.1.4</ecNumber>
    </recommendedName>
</protein>
<dbReference type="RefSeq" id="XP_066921163.1">
    <property type="nucleotide sequence ID" value="XM_067065062.1"/>
</dbReference>